<dbReference type="Proteomes" id="UP000291832">
    <property type="component" value="Unassembled WGS sequence"/>
</dbReference>
<organism evidence="1 2">
    <name type="scientific">Leucobacter luti</name>
    <dbReference type="NCBI Taxonomy" id="340320"/>
    <lineage>
        <taxon>Bacteria</taxon>
        <taxon>Bacillati</taxon>
        <taxon>Actinomycetota</taxon>
        <taxon>Actinomycetes</taxon>
        <taxon>Micrococcales</taxon>
        <taxon>Microbacteriaceae</taxon>
        <taxon>Leucobacter</taxon>
    </lineage>
</organism>
<evidence type="ECO:0000313" key="1">
    <source>
        <dbReference type="EMBL" id="RZT67041.1"/>
    </source>
</evidence>
<gene>
    <name evidence="1" type="ORF">EV139_1173</name>
</gene>
<evidence type="ECO:0000313" key="2">
    <source>
        <dbReference type="Proteomes" id="UP000291832"/>
    </source>
</evidence>
<comment type="caution">
    <text evidence="1">The sequence shown here is derived from an EMBL/GenBank/DDBJ whole genome shotgun (WGS) entry which is preliminary data.</text>
</comment>
<reference evidence="1 2" key="1">
    <citation type="journal article" date="2015" name="Stand. Genomic Sci.">
        <title>Genomic Encyclopedia of Bacterial and Archaeal Type Strains, Phase III: the genomes of soil and plant-associated and newly described type strains.</title>
        <authorList>
            <person name="Whitman W.B."/>
            <person name="Woyke T."/>
            <person name="Klenk H.P."/>
            <person name="Zhou Y."/>
            <person name="Lilburn T.G."/>
            <person name="Beck B.J."/>
            <person name="De Vos P."/>
            <person name="Vandamme P."/>
            <person name="Eisen J.A."/>
            <person name="Garrity G."/>
            <person name="Hugenholtz P."/>
            <person name="Kyrpides N.C."/>
        </authorList>
    </citation>
    <scope>NUCLEOTIDE SEQUENCE [LARGE SCALE GENOMIC DNA]</scope>
    <source>
        <strain evidence="1 2">RF6</strain>
    </source>
</reference>
<protein>
    <submittedName>
        <fullName evidence="1">Uncharacterized protein</fullName>
    </submittedName>
</protein>
<dbReference type="EMBL" id="SHKI01000003">
    <property type="protein sequence ID" value="RZT67041.1"/>
    <property type="molecule type" value="Genomic_DNA"/>
</dbReference>
<proteinExistence type="predicted"/>
<name>A0A4Q7U0V7_9MICO</name>
<dbReference type="Gene3D" id="2.60.40.2700">
    <property type="match status" value="1"/>
</dbReference>
<keyword evidence="2" id="KW-1185">Reference proteome</keyword>
<dbReference type="RefSeq" id="WP_130453357.1">
    <property type="nucleotide sequence ID" value="NZ_QYAG01000001.1"/>
</dbReference>
<sequence length="371" mass="40126">MTNRVVFKGKTTGSLVGKRVQLQVKQNRTWTKLSSSRVSADKTFRVATVATKPGAQQYRLYVSATQKTKAAKSETYSYTVAPLRGKEGVTEIFGTFTLKQNPKQALKLDPRTGISVWTADCRSVKGWKMAEGTSADNKFSLTVPRSGKYRITAVTEPATGAPWGARNPGCAKVEAVQAFAGERTLHDLQLTALGAIAITGKTPSGNSYQLYDRTGTKKMRSLYANGYENSAYPTTYKVVQENLQGKVISVFGTTSKDPAKGKTVRVTPGKAVRLDFAKGQSSPVKVFSGNIKVKISGKAEPGSTLTASVSKLPAGTKVTYQWVEDGEDIFKATGSRFKVKAENSTNHLMVAVVLSKPGYLDRILSAEVWVS</sequence>
<accession>A0A4Q7U0V7</accession>
<dbReference type="AlphaFoldDB" id="A0A4Q7U0V7"/>
<dbReference type="OrthoDB" id="614750at2"/>